<feature type="non-terminal residue" evidence="1">
    <location>
        <position position="376"/>
    </location>
</feature>
<dbReference type="PANTHER" id="PTHR45661">
    <property type="entry name" value="SURFACE ANTIGEN"/>
    <property type="match status" value="1"/>
</dbReference>
<dbReference type="Pfam" id="PF13306">
    <property type="entry name" value="LRR_5"/>
    <property type="match status" value="1"/>
</dbReference>
<dbReference type="SUPFAM" id="SSF52058">
    <property type="entry name" value="L domain-like"/>
    <property type="match status" value="1"/>
</dbReference>
<organism evidence="1">
    <name type="scientific">Trepomonas sp. PC1</name>
    <dbReference type="NCBI Taxonomy" id="1076344"/>
    <lineage>
        <taxon>Eukaryota</taxon>
        <taxon>Metamonada</taxon>
        <taxon>Diplomonadida</taxon>
        <taxon>Hexamitidae</taxon>
        <taxon>Hexamitinae</taxon>
        <taxon>Trepomonas</taxon>
    </lineage>
</organism>
<sequence>QVQKKALFTHSVHLQQILQYIKDKDFVSNTLNNIDFPAEDDKFQEKETKRNKYKIADVVLDTPYIKMNISNVPSIQNKQILRGLILNNVVVSMPYQFNNNNYLRAVIALKIDQLSPHMFSSCYNLEYIKLKCLTLSNGLLKIENNIKTIPACCFFNHHTHITHIQLNKVQVVEDSAFFYCSKLQFVDGPQVTHVHNQSFSTCIQLRDFNFPNLCYFGYYAFNELSLVKKISISSQFRFKMKNREFFKCTQLTFVYLKSVTSLGVQSFASCPNLRGCIFSSAELVEKSCFQDCSKLVWVEAPIVKAVLSNSFTDCKTLNRIWFDSNFIYEKDSFLGCRALNRKAKLDKRKYHRITGQYKKICKYVHYLTGIGKIQTD</sequence>
<feature type="non-terminal residue" evidence="1">
    <location>
        <position position="1"/>
    </location>
</feature>
<accession>A0A146KBU9</accession>
<protein>
    <submittedName>
        <fullName evidence="1">Leucine rich repeats-containing protein</fullName>
    </submittedName>
</protein>
<dbReference type="PANTHER" id="PTHR45661:SF3">
    <property type="entry name" value="IG-LIKE DOMAIN-CONTAINING PROTEIN"/>
    <property type="match status" value="1"/>
</dbReference>
<dbReference type="InterPro" id="IPR026906">
    <property type="entry name" value="LRR_5"/>
</dbReference>
<dbReference type="AlphaFoldDB" id="A0A146KBU9"/>
<evidence type="ECO:0000313" key="1">
    <source>
        <dbReference type="EMBL" id="JAP94263.1"/>
    </source>
</evidence>
<name>A0A146KBU9_9EUKA</name>
<dbReference type="EMBL" id="GDID01002343">
    <property type="protein sequence ID" value="JAP94263.1"/>
    <property type="molecule type" value="Transcribed_RNA"/>
</dbReference>
<dbReference type="InterPro" id="IPR053139">
    <property type="entry name" value="Surface_bspA-like"/>
</dbReference>
<reference evidence="1" key="1">
    <citation type="submission" date="2015-07" db="EMBL/GenBank/DDBJ databases">
        <title>Adaptation to a free-living lifestyle via gene acquisitions in the diplomonad Trepomonas sp. PC1.</title>
        <authorList>
            <person name="Xu F."/>
            <person name="Jerlstrom-Hultqvist J."/>
            <person name="Kolisko M."/>
            <person name="Simpson A.G.B."/>
            <person name="Roger A.J."/>
            <person name="Svard S.G."/>
            <person name="Andersson J.O."/>
        </authorList>
    </citation>
    <scope>NUCLEOTIDE SEQUENCE</scope>
    <source>
        <strain evidence="1">PC1</strain>
    </source>
</reference>
<dbReference type="Gene3D" id="3.80.10.10">
    <property type="entry name" value="Ribonuclease Inhibitor"/>
    <property type="match status" value="2"/>
</dbReference>
<gene>
    <name evidence="1" type="ORF">TPC1_13154</name>
</gene>
<dbReference type="InterPro" id="IPR032675">
    <property type="entry name" value="LRR_dom_sf"/>
</dbReference>
<proteinExistence type="predicted"/>